<dbReference type="OrthoDB" id="126772at2759"/>
<dbReference type="InterPro" id="IPR036058">
    <property type="entry name" value="Kazal_dom_sf"/>
</dbReference>
<dbReference type="FunFam" id="3.30.60.30:FF:000024">
    <property type="entry name" value="Transmembrane agrin"/>
    <property type="match status" value="1"/>
</dbReference>
<keyword evidence="4" id="KW-0175">Coiled coil</keyword>
<dbReference type="PANTHER" id="PTHR10913">
    <property type="entry name" value="FOLLISTATIN-RELATED"/>
    <property type="match status" value="1"/>
</dbReference>
<sequence>MRREDPCDDKECRAGRECVVVEGEAQCLCVVSCPDHLKPVCGSDGVSYDNHCKLHQKACISGNHIRIKHKGNCKSYHNKLWKKSHATVPIPEKDNLEDKLQNDLISGLRKDERKKTLYRKGPAACYGPQRNALRFLIVEHFEDDLKKQSWHLEGMTYREGLWGWFFSCDKDKDQYLNSVELFACAKEVNFFARPGQDNELTKELCISVLVDDGDRNRDLKLDFEEFTTIMDPKYEPKEKKCSLRGRNYLDGEEIVENCNECVCAVGNWICAPTRCKETETKQKPIHNSVGHKIELSNDIGFPVESSNDVVDHVEVADLWMENNQKDKEKAKKAKQNKEEFDIDDNLFTDFDQDVEEKKGEKKELHMDDYYDDLYEKTKEKNHKKKIFQLEKALKEVKALRKKTTNLQKLLHNQKPYVKKHEKPQKDLKSKINPYQSENVHVERIEKQKPRKGKHDFGKGKKQKSDKYYDEIFKKTKWNDLIDWGDWKKLKNDKDFELQNHL</sequence>
<dbReference type="GO" id="GO:0030510">
    <property type="term" value="P:regulation of BMP signaling pathway"/>
    <property type="evidence" value="ECO:0007669"/>
    <property type="project" value="TreeGrafter"/>
</dbReference>
<dbReference type="Pfam" id="PF07648">
    <property type="entry name" value="Kazal_2"/>
    <property type="match status" value="1"/>
</dbReference>
<dbReference type="AlphaFoldDB" id="A0A5N5SR00"/>
<evidence type="ECO:0000256" key="3">
    <source>
        <dbReference type="ARBA" id="ARBA00023157"/>
    </source>
</evidence>
<dbReference type="GO" id="GO:0030154">
    <property type="term" value="P:cell differentiation"/>
    <property type="evidence" value="ECO:0007669"/>
    <property type="project" value="TreeGrafter"/>
</dbReference>
<evidence type="ECO:0000256" key="5">
    <source>
        <dbReference type="SAM" id="MobiDB-lite"/>
    </source>
</evidence>
<feature type="domain" description="Kazal-like" evidence="6">
    <location>
        <begin position="28"/>
        <end position="75"/>
    </location>
</feature>
<dbReference type="PROSITE" id="PS00018">
    <property type="entry name" value="EF_HAND_1"/>
    <property type="match status" value="1"/>
</dbReference>
<dbReference type="GO" id="GO:0005615">
    <property type="term" value="C:extracellular space"/>
    <property type="evidence" value="ECO:0007669"/>
    <property type="project" value="TreeGrafter"/>
</dbReference>
<gene>
    <name evidence="7" type="primary">Fstl1</name>
    <name evidence="7" type="ORF">Anas_08413</name>
</gene>
<dbReference type="InterPro" id="IPR002350">
    <property type="entry name" value="Kazal_dom"/>
</dbReference>
<feature type="region of interest" description="Disordered" evidence="5">
    <location>
        <begin position="442"/>
        <end position="464"/>
    </location>
</feature>
<comment type="caution">
    <text evidence="7">The sequence shown here is derived from an EMBL/GenBank/DDBJ whole genome shotgun (WGS) entry which is preliminary data.</text>
</comment>
<dbReference type="InterPro" id="IPR050653">
    <property type="entry name" value="Prot_Inhib_GrowthFact_Antg"/>
</dbReference>
<evidence type="ECO:0000256" key="2">
    <source>
        <dbReference type="ARBA" id="ARBA00022837"/>
    </source>
</evidence>
<proteinExistence type="predicted"/>
<keyword evidence="8" id="KW-1185">Reference proteome</keyword>
<dbReference type="Pfam" id="PF23244">
    <property type="entry name" value="VWF"/>
    <property type="match status" value="1"/>
</dbReference>
<keyword evidence="1" id="KW-0732">Signal</keyword>
<evidence type="ECO:0000256" key="1">
    <source>
        <dbReference type="ARBA" id="ARBA00022729"/>
    </source>
</evidence>
<dbReference type="SMART" id="SM00280">
    <property type="entry name" value="KAZAL"/>
    <property type="match status" value="1"/>
</dbReference>
<reference evidence="7 8" key="1">
    <citation type="journal article" date="2019" name="PLoS Biol.">
        <title>Sex chromosomes control vertical transmission of feminizing Wolbachia symbionts in an isopod.</title>
        <authorList>
            <person name="Becking T."/>
            <person name="Chebbi M.A."/>
            <person name="Giraud I."/>
            <person name="Moumen B."/>
            <person name="Laverre T."/>
            <person name="Caubet Y."/>
            <person name="Peccoud J."/>
            <person name="Gilbert C."/>
            <person name="Cordaux R."/>
        </authorList>
    </citation>
    <scope>NUCLEOTIDE SEQUENCE [LARGE SCALE GENOMIC DNA]</scope>
    <source>
        <strain evidence="7">ANa2</strain>
        <tissue evidence="7">Whole body excluding digestive tract and cuticle</tissue>
    </source>
</reference>
<dbReference type="Pfam" id="PF23564">
    <property type="entry name" value="EF-hand_FSTL1"/>
    <property type="match status" value="1"/>
</dbReference>
<dbReference type="SUPFAM" id="SSF47473">
    <property type="entry name" value="EF-hand"/>
    <property type="match status" value="1"/>
</dbReference>
<accession>A0A5N5SR00</accession>
<dbReference type="EMBL" id="SEYY01021784">
    <property type="protein sequence ID" value="KAB7496079.1"/>
    <property type="molecule type" value="Genomic_DNA"/>
</dbReference>
<keyword evidence="3" id="KW-1015">Disulfide bond</keyword>
<keyword evidence="2" id="KW-0106">Calcium</keyword>
<feature type="compositionally biased region" description="Basic and acidic residues" evidence="5">
    <location>
        <begin position="454"/>
        <end position="464"/>
    </location>
</feature>
<protein>
    <submittedName>
        <fullName evidence="7">Follistatin-related protein 1</fullName>
    </submittedName>
</protein>
<evidence type="ECO:0000256" key="4">
    <source>
        <dbReference type="SAM" id="Coils"/>
    </source>
</evidence>
<organism evidence="7 8">
    <name type="scientific">Armadillidium nasatum</name>
    <dbReference type="NCBI Taxonomy" id="96803"/>
    <lineage>
        <taxon>Eukaryota</taxon>
        <taxon>Metazoa</taxon>
        <taxon>Ecdysozoa</taxon>
        <taxon>Arthropoda</taxon>
        <taxon>Crustacea</taxon>
        <taxon>Multicrustacea</taxon>
        <taxon>Malacostraca</taxon>
        <taxon>Eumalacostraca</taxon>
        <taxon>Peracarida</taxon>
        <taxon>Isopoda</taxon>
        <taxon>Oniscidea</taxon>
        <taxon>Crinocheta</taxon>
        <taxon>Armadillidiidae</taxon>
        <taxon>Armadillidium</taxon>
    </lineage>
</organism>
<dbReference type="InterPro" id="IPR018247">
    <property type="entry name" value="EF_Hand_1_Ca_BS"/>
</dbReference>
<dbReference type="PROSITE" id="PS51465">
    <property type="entry name" value="KAZAL_2"/>
    <property type="match status" value="1"/>
</dbReference>
<name>A0A5N5SR00_9CRUS</name>
<dbReference type="InterPro" id="IPR011992">
    <property type="entry name" value="EF-hand-dom_pair"/>
</dbReference>
<dbReference type="SUPFAM" id="SSF100895">
    <property type="entry name" value="Kazal-type serine protease inhibitors"/>
    <property type="match status" value="1"/>
</dbReference>
<dbReference type="InterPro" id="IPR057020">
    <property type="entry name" value="EF-hand_FSTL1"/>
</dbReference>
<dbReference type="PANTHER" id="PTHR10913:SF81">
    <property type="entry name" value="KAZAL-LIKE DOMAIN-CONTAINING PROTEIN"/>
    <property type="match status" value="1"/>
</dbReference>
<evidence type="ECO:0000313" key="8">
    <source>
        <dbReference type="Proteomes" id="UP000326759"/>
    </source>
</evidence>
<dbReference type="Gene3D" id="3.30.60.30">
    <property type="match status" value="1"/>
</dbReference>
<evidence type="ECO:0000259" key="6">
    <source>
        <dbReference type="PROSITE" id="PS51465"/>
    </source>
</evidence>
<feature type="coiled-coil region" evidence="4">
    <location>
        <begin position="316"/>
        <end position="343"/>
    </location>
</feature>
<dbReference type="Proteomes" id="UP000326759">
    <property type="component" value="Unassembled WGS sequence"/>
</dbReference>
<dbReference type="CDD" id="cd00104">
    <property type="entry name" value="KAZAL_FS"/>
    <property type="match status" value="1"/>
</dbReference>
<evidence type="ECO:0000313" key="7">
    <source>
        <dbReference type="EMBL" id="KAB7496079.1"/>
    </source>
</evidence>
<dbReference type="Gene3D" id="1.10.238.10">
    <property type="entry name" value="EF-hand"/>
    <property type="match status" value="1"/>
</dbReference>